<protein>
    <submittedName>
        <fullName evidence="1">Uncharacterized protein</fullName>
    </submittedName>
</protein>
<organism evidence="1 2">
    <name type="scientific">Coprobacter fastidiosus</name>
    <dbReference type="NCBI Taxonomy" id="1099853"/>
    <lineage>
        <taxon>Bacteria</taxon>
        <taxon>Pseudomonadati</taxon>
        <taxon>Bacteroidota</taxon>
        <taxon>Bacteroidia</taxon>
        <taxon>Bacteroidales</taxon>
        <taxon>Barnesiellaceae</taxon>
        <taxon>Coprobacter</taxon>
    </lineage>
</organism>
<evidence type="ECO:0000313" key="2">
    <source>
        <dbReference type="Proteomes" id="UP000262954"/>
    </source>
</evidence>
<evidence type="ECO:0000313" key="1">
    <source>
        <dbReference type="EMBL" id="HBJ08448.1"/>
    </source>
</evidence>
<gene>
    <name evidence="1" type="ORF">DDY73_05530</name>
</gene>
<reference evidence="1 2" key="1">
    <citation type="journal article" date="2018" name="Nat. Biotechnol.">
        <title>A standardized bacterial taxonomy based on genome phylogeny substantially revises the tree of life.</title>
        <authorList>
            <person name="Parks D.H."/>
            <person name="Chuvochina M."/>
            <person name="Waite D.W."/>
            <person name="Rinke C."/>
            <person name="Skarshewski A."/>
            <person name="Chaumeil P.A."/>
            <person name="Hugenholtz P."/>
        </authorList>
    </citation>
    <scope>NUCLEOTIDE SEQUENCE [LARGE SCALE GENOMIC DNA]</scope>
    <source>
        <strain evidence="1">UBA11482</strain>
    </source>
</reference>
<dbReference type="AlphaFoldDB" id="A0A354M1Q9"/>
<name>A0A354M1Q9_9BACT</name>
<dbReference type="Proteomes" id="UP000262954">
    <property type="component" value="Unassembled WGS sequence"/>
</dbReference>
<dbReference type="EMBL" id="DNWC01000073">
    <property type="protein sequence ID" value="HBJ08448.1"/>
    <property type="molecule type" value="Genomic_DNA"/>
</dbReference>
<accession>A0A354M1Q9</accession>
<comment type="caution">
    <text evidence="1">The sequence shown here is derived from an EMBL/GenBank/DDBJ whole genome shotgun (WGS) entry which is preliminary data.</text>
</comment>
<proteinExistence type="predicted"/>
<sequence length="234" mass="27509">MLCTVLFSCSPGEKRFNWGFCHEKVDSLKNRITGRSLKFGFTPKKDNSLYDYIAFLEHKNDSLQKIATRWEYGREFAINEQIDYEDRMGGNATSWDTYLSATELKFDPNLLDSKKIEMSEKSPWRLGYTEIDHLINAMTSSPVYLGSLDPTFEADRCNYLYSVMMVNAMNELVSIWAVRELRGKYEDLSRVESDNLRYYYEGLIYKSIYEKLYTLYNEHPTLEILIPELLQSLY</sequence>